<keyword evidence="4" id="KW-0812">Transmembrane</keyword>
<name>A0A7I8W0X7_9ANNE</name>
<evidence type="ECO:0000256" key="10">
    <source>
        <dbReference type="ARBA" id="ARBA00022989"/>
    </source>
</evidence>
<evidence type="ECO:0000256" key="13">
    <source>
        <dbReference type="ARBA" id="ARBA00023128"/>
    </source>
</evidence>
<evidence type="ECO:0000256" key="2">
    <source>
        <dbReference type="ARBA" id="ARBA00004569"/>
    </source>
</evidence>
<dbReference type="PRINTS" id="PR00195">
    <property type="entry name" value="DYNAMIN"/>
</dbReference>
<comment type="subcellular location">
    <subcellularLocation>
        <location evidence="1">Mitochondrion inner membrane</location>
        <topology evidence="1">Single-pass membrane protein</topology>
    </subcellularLocation>
    <subcellularLocation>
        <location evidence="2">Mitochondrion intermembrane space</location>
    </subcellularLocation>
</comment>
<dbReference type="GO" id="GO:0048312">
    <property type="term" value="P:intracellular distribution of mitochondria"/>
    <property type="evidence" value="ECO:0007669"/>
    <property type="project" value="TreeGrafter"/>
</dbReference>
<dbReference type="AlphaFoldDB" id="A0A7I8W0X7"/>
<dbReference type="OrthoDB" id="415706at2759"/>
<proteinExistence type="predicted"/>
<dbReference type="InterPro" id="IPR022812">
    <property type="entry name" value="Dynamin"/>
</dbReference>
<dbReference type="Pfam" id="PF19434">
    <property type="entry name" value="OPA1_C"/>
    <property type="match status" value="1"/>
</dbReference>
<dbReference type="GO" id="GO:0005758">
    <property type="term" value="C:mitochondrial intermembrane space"/>
    <property type="evidence" value="ECO:0007669"/>
    <property type="project" value="UniProtKB-SubCell"/>
</dbReference>
<keyword evidence="6" id="KW-0547">Nucleotide-binding</keyword>
<dbReference type="GO" id="GO:0005743">
    <property type="term" value="C:mitochondrial inner membrane"/>
    <property type="evidence" value="ECO:0007669"/>
    <property type="project" value="UniProtKB-SubCell"/>
</dbReference>
<dbReference type="PROSITE" id="PS51718">
    <property type="entry name" value="G_DYNAMIN_2"/>
    <property type="match status" value="1"/>
</dbReference>
<dbReference type="GO" id="GO:0000266">
    <property type="term" value="P:mitochondrial fission"/>
    <property type="evidence" value="ECO:0007669"/>
    <property type="project" value="TreeGrafter"/>
</dbReference>
<evidence type="ECO:0000313" key="21">
    <source>
        <dbReference type="EMBL" id="CAD5122230.1"/>
    </source>
</evidence>
<dbReference type="CDD" id="cd08771">
    <property type="entry name" value="DLP_1"/>
    <property type="match status" value="1"/>
</dbReference>
<keyword evidence="7" id="KW-0999">Mitochondrion inner membrane</keyword>
<dbReference type="PANTHER" id="PTHR11566">
    <property type="entry name" value="DYNAMIN"/>
    <property type="match status" value="1"/>
</dbReference>
<dbReference type="GO" id="GO:0006915">
    <property type="term" value="P:apoptotic process"/>
    <property type="evidence" value="ECO:0007669"/>
    <property type="project" value="UniProtKB-KW"/>
</dbReference>
<evidence type="ECO:0000256" key="4">
    <source>
        <dbReference type="ARBA" id="ARBA00022692"/>
    </source>
</evidence>
<keyword evidence="14" id="KW-0342">GTP-binding</keyword>
<dbReference type="GO" id="GO:0008289">
    <property type="term" value="F:lipid binding"/>
    <property type="evidence" value="ECO:0007669"/>
    <property type="project" value="UniProtKB-KW"/>
</dbReference>
<keyword evidence="12" id="KW-0446">Lipid-binding</keyword>
<comment type="caution">
    <text evidence="21">The sequence shown here is derived from an EMBL/GenBank/DDBJ whole genome shotgun (WGS) entry which is preliminary data.</text>
</comment>
<keyword evidence="22" id="KW-1185">Reference proteome</keyword>
<protein>
    <recommendedName>
        <fullName evidence="17">Dynamin-like GTPase OPA1, mitochondrial</fullName>
        <ecNumber evidence="3">3.6.5.5</ecNumber>
    </recommendedName>
</protein>
<evidence type="ECO:0000256" key="12">
    <source>
        <dbReference type="ARBA" id="ARBA00023121"/>
    </source>
</evidence>
<evidence type="ECO:0000256" key="19">
    <source>
        <dbReference type="SAM" id="Coils"/>
    </source>
</evidence>
<dbReference type="GO" id="GO:0005874">
    <property type="term" value="C:microtubule"/>
    <property type="evidence" value="ECO:0007669"/>
    <property type="project" value="TreeGrafter"/>
</dbReference>
<organism evidence="21 22">
    <name type="scientific">Dimorphilus gyrociliatus</name>
    <dbReference type="NCBI Taxonomy" id="2664684"/>
    <lineage>
        <taxon>Eukaryota</taxon>
        <taxon>Metazoa</taxon>
        <taxon>Spiralia</taxon>
        <taxon>Lophotrochozoa</taxon>
        <taxon>Annelida</taxon>
        <taxon>Polychaeta</taxon>
        <taxon>Polychaeta incertae sedis</taxon>
        <taxon>Dinophilidae</taxon>
        <taxon>Dimorphilus</taxon>
    </lineage>
</organism>
<evidence type="ECO:0000256" key="1">
    <source>
        <dbReference type="ARBA" id="ARBA00004434"/>
    </source>
</evidence>
<feature type="coiled-coil region" evidence="19">
    <location>
        <begin position="4"/>
        <end position="31"/>
    </location>
</feature>
<evidence type="ECO:0000256" key="5">
    <source>
        <dbReference type="ARBA" id="ARBA00022703"/>
    </source>
</evidence>
<evidence type="ECO:0000256" key="8">
    <source>
        <dbReference type="ARBA" id="ARBA00022801"/>
    </source>
</evidence>
<evidence type="ECO:0000256" key="3">
    <source>
        <dbReference type="ARBA" id="ARBA00011980"/>
    </source>
</evidence>
<reference evidence="21 22" key="1">
    <citation type="submission" date="2020-08" db="EMBL/GenBank/DDBJ databases">
        <authorList>
            <person name="Hejnol A."/>
        </authorList>
    </citation>
    <scope>NUCLEOTIDE SEQUENCE [LARGE SCALE GENOMIC DNA]</scope>
</reference>
<dbReference type="InterPro" id="IPR027417">
    <property type="entry name" value="P-loop_NTPase"/>
</dbReference>
<dbReference type="EC" id="3.6.5.5" evidence="3"/>
<dbReference type="SMART" id="SM00053">
    <property type="entry name" value="DYNc"/>
    <property type="match status" value="1"/>
</dbReference>
<keyword evidence="9" id="KW-0809">Transit peptide</keyword>
<feature type="domain" description="Dynamin-type G" evidence="20">
    <location>
        <begin position="63"/>
        <end position="339"/>
    </location>
</feature>
<dbReference type="GO" id="GO:0016559">
    <property type="term" value="P:peroxisome fission"/>
    <property type="evidence" value="ECO:0007669"/>
    <property type="project" value="TreeGrafter"/>
</dbReference>
<keyword evidence="13" id="KW-0496">Mitochondrion</keyword>
<keyword evidence="11 19" id="KW-0175">Coiled coil</keyword>
<dbReference type="InterPro" id="IPR045817">
    <property type="entry name" value="OPA1_C"/>
</dbReference>
<keyword evidence="5" id="KW-0053">Apoptosis</keyword>
<dbReference type="PANTHER" id="PTHR11566:SF67">
    <property type="entry name" value="DYNAMIN-LIKE 120 KDA PROTEIN, MITOCHONDRIAL"/>
    <property type="match status" value="1"/>
</dbReference>
<dbReference type="GO" id="GO:0006897">
    <property type="term" value="P:endocytosis"/>
    <property type="evidence" value="ECO:0007669"/>
    <property type="project" value="TreeGrafter"/>
</dbReference>
<dbReference type="Gene3D" id="3.40.50.300">
    <property type="entry name" value="P-loop containing nucleotide triphosphate hydrolases"/>
    <property type="match status" value="1"/>
</dbReference>
<dbReference type="GO" id="GO:0005525">
    <property type="term" value="F:GTP binding"/>
    <property type="evidence" value="ECO:0007669"/>
    <property type="project" value="UniProtKB-KW"/>
</dbReference>
<evidence type="ECO:0000256" key="17">
    <source>
        <dbReference type="ARBA" id="ARBA00044791"/>
    </source>
</evidence>
<dbReference type="GO" id="GO:0008017">
    <property type="term" value="F:microtubule binding"/>
    <property type="evidence" value="ECO:0007669"/>
    <property type="project" value="TreeGrafter"/>
</dbReference>
<dbReference type="EMBL" id="CAJFCJ010000016">
    <property type="protein sequence ID" value="CAD5122230.1"/>
    <property type="molecule type" value="Genomic_DNA"/>
</dbReference>
<evidence type="ECO:0000313" key="22">
    <source>
        <dbReference type="Proteomes" id="UP000549394"/>
    </source>
</evidence>
<evidence type="ECO:0000256" key="16">
    <source>
        <dbReference type="ARBA" id="ARBA00023157"/>
    </source>
</evidence>
<dbReference type="InterPro" id="IPR045063">
    <property type="entry name" value="Dynamin_N"/>
</dbReference>
<comment type="catalytic activity">
    <reaction evidence="18">
        <text>GTP + H2O = GDP + phosphate + H(+)</text>
        <dbReference type="Rhea" id="RHEA:19669"/>
        <dbReference type="ChEBI" id="CHEBI:15377"/>
        <dbReference type="ChEBI" id="CHEBI:15378"/>
        <dbReference type="ChEBI" id="CHEBI:37565"/>
        <dbReference type="ChEBI" id="CHEBI:43474"/>
        <dbReference type="ChEBI" id="CHEBI:58189"/>
        <dbReference type="EC" id="3.6.5.5"/>
    </reaction>
</comment>
<dbReference type="FunFam" id="3.40.50.300:FF:000171">
    <property type="entry name" value="Dynamin-like 120 kDa protein, mitochondrial"/>
    <property type="match status" value="1"/>
</dbReference>
<dbReference type="InterPro" id="IPR030381">
    <property type="entry name" value="G_DYNAMIN_dom"/>
</dbReference>
<evidence type="ECO:0000256" key="11">
    <source>
        <dbReference type="ARBA" id="ARBA00023054"/>
    </source>
</evidence>
<gene>
    <name evidence="21" type="ORF">DGYR_LOCUS10062</name>
</gene>
<dbReference type="GO" id="GO:0003924">
    <property type="term" value="F:GTPase activity"/>
    <property type="evidence" value="ECO:0007669"/>
    <property type="project" value="InterPro"/>
</dbReference>
<dbReference type="GO" id="GO:0008053">
    <property type="term" value="P:mitochondrial fusion"/>
    <property type="evidence" value="ECO:0007669"/>
    <property type="project" value="TreeGrafter"/>
</dbReference>
<evidence type="ECO:0000256" key="6">
    <source>
        <dbReference type="ARBA" id="ARBA00022741"/>
    </source>
</evidence>
<dbReference type="SUPFAM" id="SSF52540">
    <property type="entry name" value="P-loop containing nucleoside triphosphate hydrolases"/>
    <property type="match status" value="1"/>
</dbReference>
<keyword evidence="16" id="KW-1015">Disulfide bond</keyword>
<keyword evidence="15" id="KW-0472">Membrane</keyword>
<evidence type="ECO:0000256" key="18">
    <source>
        <dbReference type="ARBA" id="ARBA00048040"/>
    </source>
</evidence>
<accession>A0A7I8W0X7</accession>
<sequence>MKTQTKYQKLIDKLEKENRDLRKQILLKGQKDTKKRKLKRSPIDMYSEVLDELADYDSSYNTQDHLPRVVVVGDQSSGKTSVLEMIAKARIFPRGSGEMMTRSPVKVTLSEGPYHIAKFKDSTREFDLTKESELDALRKEVEVRMKASVGSGKTVSSDIISMTVKGPGLQRMVLVDLPGIISTVTTDMSHDTKDSIRKMCLQHMENPNAIILCIQDGSIDAERSNVTDLVSTMDPSGKRTIFVLTKVDLAESNLYNPDRIQKILEGRLFPMKALGYFAVVTGKGNTEDSISTIKDYEESFFRNSKLFKAGVLKASNMTTHNLSCAVSECFWKMVQASVEQQADSFKATRFNLETEWKNTFSKVRELDREELFEKARGEILDELINLSNISPRQWEDAFTKTLWEKMTTHVFENIYLLAAQSENSGTFNTTIDIKLKQWADQQLPKKCVEVGQQTLKEQFSNMLKRGESDNIFEKLKVAVRDASMEKHEWDSKAEQSLRVIQRNILEDRSVSDKNQWDSAVKFMETAVNEQLEMVENTLKRMKGPGTREQWYNWKSKTAEQQNRCVALKELEKLMTSHKKHTPHLSYEELTTVRKNLETHGVFVDAEFLKETWHPLYRKNFLKKSLNTVSECRKGFYYYQRGFTESGVSLLLKSS</sequence>
<evidence type="ECO:0000256" key="15">
    <source>
        <dbReference type="ARBA" id="ARBA00023136"/>
    </source>
</evidence>
<dbReference type="Proteomes" id="UP000549394">
    <property type="component" value="Unassembled WGS sequence"/>
</dbReference>
<evidence type="ECO:0000256" key="14">
    <source>
        <dbReference type="ARBA" id="ARBA00023134"/>
    </source>
</evidence>
<keyword evidence="8" id="KW-0378">Hydrolase</keyword>
<evidence type="ECO:0000256" key="7">
    <source>
        <dbReference type="ARBA" id="ARBA00022792"/>
    </source>
</evidence>
<dbReference type="Pfam" id="PF00350">
    <property type="entry name" value="Dynamin_N"/>
    <property type="match status" value="1"/>
</dbReference>
<evidence type="ECO:0000259" key="20">
    <source>
        <dbReference type="PROSITE" id="PS51718"/>
    </source>
</evidence>
<keyword evidence="10" id="KW-1133">Transmembrane helix</keyword>
<evidence type="ECO:0000256" key="9">
    <source>
        <dbReference type="ARBA" id="ARBA00022946"/>
    </source>
</evidence>
<dbReference type="InterPro" id="IPR001401">
    <property type="entry name" value="Dynamin_GTPase"/>
</dbReference>